<name>A0AAU7L0U5_9VIRU</name>
<reference evidence="11" key="1">
    <citation type="journal article" date="2024" name="J. Invertebr. Pathol.">
        <title>RNA virus diversity and prevalence in field and laboratory populations of melon fly throughout its distribution.</title>
        <authorList>
            <person name="Kumar Pradhan S."/>
            <person name="Morrow J.L."/>
            <person name="Sharpe S.R."/>
            <person name="Karuppannasamy A."/>
            <person name="Ramasamy E."/>
            <person name="Bynakal S."/>
            <person name="Maligeppagol M."/>
            <person name="Ramasamy A."/>
            <person name="Riegler M."/>
        </authorList>
    </citation>
    <scope>NUCLEOTIDE SEQUENCE</scope>
    <source>
        <strain evidence="11">ZcNLV3</strain>
    </source>
</reference>
<evidence type="ECO:0000256" key="8">
    <source>
        <dbReference type="ARBA" id="ARBA00032757"/>
    </source>
</evidence>
<dbReference type="InterPro" id="IPR007094">
    <property type="entry name" value="RNA-dir_pol_PSvirus"/>
</dbReference>
<keyword evidence="7" id="KW-0693">Viral RNA replication</keyword>
<evidence type="ECO:0000256" key="2">
    <source>
        <dbReference type="ARBA" id="ARBA00012494"/>
    </source>
</evidence>
<dbReference type="GO" id="GO:0039694">
    <property type="term" value="P:viral RNA genome replication"/>
    <property type="evidence" value="ECO:0007669"/>
    <property type="project" value="InterPro"/>
</dbReference>
<protein>
    <recommendedName>
        <fullName evidence="3">RNA-directed RNA polymerase</fullName>
        <ecNumber evidence="2">2.7.7.48</ecNumber>
    </recommendedName>
    <alternativeName>
        <fullName evidence="8">RNA replicase</fullName>
    </alternativeName>
</protein>
<dbReference type="Pfam" id="PF00680">
    <property type="entry name" value="RdRP_1"/>
    <property type="match status" value="1"/>
</dbReference>
<dbReference type="EC" id="2.7.7.48" evidence="2"/>
<keyword evidence="6" id="KW-0548">Nucleotidyltransferase</keyword>
<organism evidence="11">
    <name type="scientific">Zeugodacus cucurbitae noda-like virus 3</name>
    <dbReference type="NCBI Taxonomy" id="3159467"/>
    <lineage>
        <taxon>Viruses</taxon>
        <taxon>Riboviria</taxon>
        <taxon>Orthornavirae</taxon>
        <taxon>Kitrinoviricota</taxon>
        <taxon>Magsaviricetes</taxon>
        <taxon>Nodamuvirales</taxon>
        <taxon>Nodaviridae</taxon>
    </lineage>
</organism>
<dbReference type="Pfam" id="PF19222">
    <property type="entry name" value="Noda_Vmethyltr"/>
    <property type="match status" value="1"/>
</dbReference>
<dbReference type="InterPro" id="IPR043647">
    <property type="entry name" value="Noda_Vmethyltr_dom"/>
</dbReference>
<evidence type="ECO:0000256" key="1">
    <source>
        <dbReference type="ARBA" id="ARBA00007751"/>
    </source>
</evidence>
<evidence type="ECO:0000259" key="10">
    <source>
        <dbReference type="PROSITE" id="PS50507"/>
    </source>
</evidence>
<evidence type="ECO:0000256" key="7">
    <source>
        <dbReference type="ARBA" id="ARBA00022953"/>
    </source>
</evidence>
<keyword evidence="4 11" id="KW-0696">RNA-directed RNA polymerase</keyword>
<evidence type="ECO:0000313" key="11">
    <source>
        <dbReference type="EMBL" id="XBO77561.1"/>
    </source>
</evidence>
<dbReference type="SUPFAM" id="SSF56672">
    <property type="entry name" value="DNA/RNA polymerases"/>
    <property type="match status" value="1"/>
</dbReference>
<reference evidence="11" key="2">
    <citation type="submission" date="2024-04" db="EMBL/GenBank/DDBJ databases">
        <authorList>
            <person name="Kumar Pradhan S."/>
            <person name="Morrow J.L."/>
            <person name="Sharpe S.R."/>
            <person name="Karupannasamy A."/>
            <person name="Bynakal S."/>
            <person name="Ramasamy A."/>
            <person name="Riegler M."/>
        </authorList>
    </citation>
    <scope>NUCLEOTIDE SEQUENCE</scope>
    <source>
        <strain evidence="11">ZcNLV3</strain>
    </source>
</reference>
<evidence type="ECO:0000256" key="3">
    <source>
        <dbReference type="ARBA" id="ARBA00022412"/>
    </source>
</evidence>
<evidence type="ECO:0000256" key="5">
    <source>
        <dbReference type="ARBA" id="ARBA00022679"/>
    </source>
</evidence>
<evidence type="ECO:0000256" key="9">
    <source>
        <dbReference type="SAM" id="MobiDB-lite"/>
    </source>
</evidence>
<dbReference type="GO" id="GO:0003968">
    <property type="term" value="F:RNA-directed RNA polymerase activity"/>
    <property type="evidence" value="ECO:0007669"/>
    <property type="project" value="UniProtKB-KW"/>
</dbReference>
<dbReference type="EMBL" id="PP626171">
    <property type="protein sequence ID" value="XBO77561.1"/>
    <property type="molecule type" value="Genomic_RNA"/>
</dbReference>
<dbReference type="GO" id="GO:0003723">
    <property type="term" value="F:RNA binding"/>
    <property type="evidence" value="ECO:0007669"/>
    <property type="project" value="InterPro"/>
</dbReference>
<dbReference type="GO" id="GO:0006351">
    <property type="term" value="P:DNA-templated transcription"/>
    <property type="evidence" value="ECO:0007669"/>
    <property type="project" value="InterPro"/>
</dbReference>
<comment type="similarity">
    <text evidence="1">Belongs to the nodaviridae RNA polymerase family.</text>
</comment>
<sequence>MRVQLHRVIMRKLLSLSWSIVCDRKWMIAGCIGGVAIYCVVKRNRAVASYICSRTKSNVNQGFRQGFNTEFVFTESAPRDTAHSHPLSSRLRTDGERSIDNLIYIKGFQPYSVSTSARDGEGQRLVYSAKDLDLPFQNDRVTDQHVVRMIDVDYYADMEYWLWQGRPIILYTFVPEIVGGPVVEGVFSIDQDVATVVYDGGGRYVHRMWDYNVDHFIVPGFWKSLMVKVDQVRVPGDTNRRIVCLTPTTWYWSMFNWLFDAKRLMRRKFTYGDANICTFHQTIEQVTKCMVSIALRDTPTNVSMEYSCFVGICKRLSQSKHPNVTDVERYLHNDKVPNAAVLAPIIYEAFEGGWYKSLAYRHVDQVVGVGVSRTAPHFQASGPLVTEEGSEIGVAVWEPILTNAAIFPRESFNNDVQAIEGRVNNIRNNVNPSSKYHMYRREFIEAFGRGQCVPVSMSDVIERQDKPLQKIRCEKNKMWCRCQKFHVKAFMKKESYMKVTDPRNISTCTPSHTMTLSTYTYAAKEIFKRYDWFVPGRTPAEIADQVRSLVSGYGEVLSCDYSRLDGTISAFLRGVESGVYLRLFPQKYKKDLEKLLKDESNCRATTATGKPYEPGSSRLSGSPLTTDGNTLIVAFVAYCAFRTAGVLEEGEIDHIRSLVYGDDKLVVGVAPRILEKVARDLGLTLKCEVTRSGEPVEFLARVFVNPWITSTSMQNPVRALGKLHLSHVRNVDARIVAHNKARGYLVTDRLTPLIREYCLNVTTQTRDVTELHLNRVELMADTPYWSAYENDSWPQDICDVELMESEIAKRLRVTVADVREKCRQLDNNEWTAFDYQLPEPTIGAVVTGPGDPIVIVPERPASEPGASGRRRQAQARN</sequence>
<dbReference type="InterPro" id="IPR001205">
    <property type="entry name" value="RNA-dir_pol_C"/>
</dbReference>
<accession>A0AAU7L0U5</accession>
<keyword evidence="5" id="KW-0808">Transferase</keyword>
<feature type="region of interest" description="Disordered" evidence="9">
    <location>
        <begin position="857"/>
        <end position="877"/>
    </location>
</feature>
<proteinExistence type="inferred from homology"/>
<feature type="compositionally biased region" description="Basic residues" evidence="9">
    <location>
        <begin position="868"/>
        <end position="877"/>
    </location>
</feature>
<dbReference type="InterPro" id="IPR043502">
    <property type="entry name" value="DNA/RNA_pol_sf"/>
</dbReference>
<feature type="domain" description="RdRp catalytic" evidence="10">
    <location>
        <begin position="554"/>
        <end position="676"/>
    </location>
</feature>
<evidence type="ECO:0000256" key="6">
    <source>
        <dbReference type="ARBA" id="ARBA00022695"/>
    </source>
</evidence>
<evidence type="ECO:0000256" key="4">
    <source>
        <dbReference type="ARBA" id="ARBA00022484"/>
    </source>
</evidence>
<dbReference type="CDD" id="cd23173">
    <property type="entry name" value="ps-ssRNAv_Nodaviridae_RdRp"/>
    <property type="match status" value="1"/>
</dbReference>
<dbReference type="PROSITE" id="PS50507">
    <property type="entry name" value="RDRP_SSRNA_POS"/>
    <property type="match status" value="1"/>
</dbReference>